<evidence type="ECO:0000259" key="4">
    <source>
        <dbReference type="PROSITE" id="PS01124"/>
    </source>
</evidence>
<dbReference type="InterPro" id="IPR018060">
    <property type="entry name" value="HTH_AraC"/>
</dbReference>
<evidence type="ECO:0000256" key="1">
    <source>
        <dbReference type="ARBA" id="ARBA00023015"/>
    </source>
</evidence>
<evidence type="ECO:0000313" key="6">
    <source>
        <dbReference type="Proteomes" id="UP001164459"/>
    </source>
</evidence>
<keyword evidence="6" id="KW-1185">Reference proteome</keyword>
<evidence type="ECO:0000313" key="5">
    <source>
        <dbReference type="EMBL" id="WAS95756.1"/>
    </source>
</evidence>
<dbReference type="RefSeq" id="WP_269038100.1">
    <property type="nucleotide sequence ID" value="NZ_CP114040.1"/>
</dbReference>
<name>A0ABY7H914_9BACT</name>
<accession>A0ABY7H914</accession>
<reference evidence="5" key="1">
    <citation type="submission" date="2022-11" db="EMBL/GenBank/DDBJ databases">
        <title>Minimal conservation of predation-associated metabolite biosynthetic gene clusters underscores biosynthetic potential of Myxococcota including descriptions for ten novel species: Archangium lansinium sp. nov., Myxococcus landrumus sp. nov., Nannocystis bai.</title>
        <authorList>
            <person name="Ahearne A."/>
            <person name="Stevens C."/>
            <person name="Dowd S."/>
        </authorList>
    </citation>
    <scope>NUCLEOTIDE SEQUENCE</scope>
    <source>
        <strain evidence="5">Fl3</strain>
    </source>
</reference>
<dbReference type="Proteomes" id="UP001164459">
    <property type="component" value="Chromosome"/>
</dbReference>
<organism evidence="5 6">
    <name type="scientific">Nannocystis punicea</name>
    <dbReference type="NCBI Taxonomy" id="2995304"/>
    <lineage>
        <taxon>Bacteria</taxon>
        <taxon>Pseudomonadati</taxon>
        <taxon>Myxococcota</taxon>
        <taxon>Polyangia</taxon>
        <taxon>Nannocystales</taxon>
        <taxon>Nannocystaceae</taxon>
        <taxon>Nannocystis</taxon>
    </lineage>
</organism>
<dbReference type="SUPFAM" id="SSF46689">
    <property type="entry name" value="Homeodomain-like"/>
    <property type="match status" value="1"/>
</dbReference>
<dbReference type="PROSITE" id="PS01124">
    <property type="entry name" value="HTH_ARAC_FAMILY_2"/>
    <property type="match status" value="1"/>
</dbReference>
<proteinExistence type="predicted"/>
<dbReference type="Gene3D" id="1.10.10.60">
    <property type="entry name" value="Homeodomain-like"/>
    <property type="match status" value="1"/>
</dbReference>
<protein>
    <submittedName>
        <fullName evidence="5">Helix-turn-helix transcriptional regulator</fullName>
    </submittedName>
</protein>
<gene>
    <name evidence="5" type="ORF">O0S08_06300</name>
</gene>
<evidence type="ECO:0000256" key="3">
    <source>
        <dbReference type="ARBA" id="ARBA00023163"/>
    </source>
</evidence>
<dbReference type="InterPro" id="IPR009057">
    <property type="entry name" value="Homeodomain-like_sf"/>
</dbReference>
<dbReference type="PANTHER" id="PTHR47894:SF1">
    <property type="entry name" value="HTH-TYPE TRANSCRIPTIONAL REGULATOR VQSM"/>
    <property type="match status" value="1"/>
</dbReference>
<dbReference type="PANTHER" id="PTHR47894">
    <property type="entry name" value="HTH-TYPE TRANSCRIPTIONAL REGULATOR GADX"/>
    <property type="match status" value="1"/>
</dbReference>
<dbReference type="SMART" id="SM00342">
    <property type="entry name" value="HTH_ARAC"/>
    <property type="match status" value="1"/>
</dbReference>
<dbReference type="EMBL" id="CP114040">
    <property type="protein sequence ID" value="WAS95756.1"/>
    <property type="molecule type" value="Genomic_DNA"/>
</dbReference>
<keyword evidence="3" id="KW-0804">Transcription</keyword>
<keyword evidence="2" id="KW-0238">DNA-binding</keyword>
<sequence>MTAPVGLYVAARTFVYWCASAELYGFALWGRPDVADLRALTAILDVEIRPDVVAHASLVDLRRLVGVDEGAYEILVAFLGARQSTYQGVVTRQALLRPAGLPGAVVTGFYQVMQPSYPTQVYEQPEPALCWLGLAEPAALVAELDAIVAGAMDEGIVARLGRVLVPPFAGVTLEKAAGALGMSPRSLQRRLQEENTTFQDEYNAAQVRAAQAALRDTDMKLTALALEVGCASLANFSAMFRRVTGESPSDYRARHRTSERDKRR</sequence>
<keyword evidence="1" id="KW-0805">Transcription regulation</keyword>
<dbReference type="Pfam" id="PF12833">
    <property type="entry name" value="HTH_18"/>
    <property type="match status" value="1"/>
</dbReference>
<evidence type="ECO:0000256" key="2">
    <source>
        <dbReference type="ARBA" id="ARBA00023125"/>
    </source>
</evidence>
<feature type="domain" description="HTH araC/xylS-type" evidence="4">
    <location>
        <begin position="154"/>
        <end position="254"/>
    </location>
</feature>